<reference evidence="2 3" key="1">
    <citation type="submission" date="2020-10" db="EMBL/GenBank/DDBJ databases">
        <title>Connecting structure to function with the recovery of over 1000 high-quality activated sludge metagenome-assembled genomes encoding full-length rRNA genes using long-read sequencing.</title>
        <authorList>
            <person name="Singleton C.M."/>
            <person name="Petriglieri F."/>
            <person name="Kristensen J.M."/>
            <person name="Kirkegaard R.H."/>
            <person name="Michaelsen T.Y."/>
            <person name="Andersen M.H."/>
            <person name="Karst S.M."/>
            <person name="Dueholm M.S."/>
            <person name="Nielsen P.H."/>
            <person name="Albertsen M."/>
        </authorList>
    </citation>
    <scope>NUCLEOTIDE SEQUENCE [LARGE SCALE GENOMIC DNA]</scope>
    <source>
        <strain evidence="2">Lyne_18-Q3-R50-59_MAXAC.006</strain>
    </source>
</reference>
<gene>
    <name evidence="2" type="ORF">IPN02_18220</name>
</gene>
<organism evidence="2 3">
    <name type="scientific">Candidatus Neomicrothrix subdominans</name>
    <dbReference type="NCBI Taxonomy" id="2954438"/>
    <lineage>
        <taxon>Bacteria</taxon>
        <taxon>Bacillati</taxon>
        <taxon>Actinomycetota</taxon>
        <taxon>Acidimicrobiia</taxon>
        <taxon>Acidimicrobiales</taxon>
        <taxon>Microthrixaceae</taxon>
        <taxon>Candidatus Neomicrothrix</taxon>
    </lineage>
</organism>
<name>A0A936TG42_9ACTN</name>
<evidence type="ECO:0000313" key="2">
    <source>
        <dbReference type="EMBL" id="MBK9298722.1"/>
    </source>
</evidence>
<sequence>MRDLEALIEAAGHSDFRDARGPLGLTQRQANGKFTRDEAEALIGLLEAQAEGHDGPFAPPPDDEGASATPSAPPEPRRISHEERQNAEAGLRLRDVPDEVLAAELQRRGWAVIGP</sequence>
<evidence type="ECO:0000256" key="1">
    <source>
        <dbReference type="SAM" id="MobiDB-lite"/>
    </source>
</evidence>
<accession>A0A936TG42</accession>
<feature type="region of interest" description="Disordered" evidence="1">
    <location>
        <begin position="1"/>
        <end position="24"/>
    </location>
</feature>
<dbReference type="EMBL" id="JADJZA010000010">
    <property type="protein sequence ID" value="MBK9298722.1"/>
    <property type="molecule type" value="Genomic_DNA"/>
</dbReference>
<evidence type="ECO:0000313" key="3">
    <source>
        <dbReference type="Proteomes" id="UP000727993"/>
    </source>
</evidence>
<dbReference type="AlphaFoldDB" id="A0A936TG42"/>
<protein>
    <submittedName>
        <fullName evidence="2">Uncharacterized protein</fullName>
    </submittedName>
</protein>
<dbReference type="Proteomes" id="UP000727993">
    <property type="component" value="Unassembled WGS sequence"/>
</dbReference>
<proteinExistence type="predicted"/>
<feature type="region of interest" description="Disordered" evidence="1">
    <location>
        <begin position="48"/>
        <end position="92"/>
    </location>
</feature>
<feature type="compositionally biased region" description="Basic and acidic residues" evidence="1">
    <location>
        <begin position="75"/>
        <end position="92"/>
    </location>
</feature>
<comment type="caution">
    <text evidence="2">The sequence shown here is derived from an EMBL/GenBank/DDBJ whole genome shotgun (WGS) entry which is preliminary data.</text>
</comment>